<organism evidence="3 4">
    <name type="scientific">Pirellulimonas nuda</name>
    <dbReference type="NCBI Taxonomy" id="2528009"/>
    <lineage>
        <taxon>Bacteria</taxon>
        <taxon>Pseudomonadati</taxon>
        <taxon>Planctomycetota</taxon>
        <taxon>Planctomycetia</taxon>
        <taxon>Pirellulales</taxon>
        <taxon>Lacipirellulaceae</taxon>
        <taxon>Pirellulimonas</taxon>
    </lineage>
</organism>
<dbReference type="PANTHER" id="PTHR34512">
    <property type="entry name" value="CELL SURFACE PROTEIN"/>
    <property type="match status" value="1"/>
</dbReference>
<dbReference type="PANTHER" id="PTHR34512:SF30">
    <property type="entry name" value="OUTER MEMBRANE PROTEIN ASSEMBLY FACTOR BAMB"/>
    <property type="match status" value="1"/>
</dbReference>
<feature type="compositionally biased region" description="Low complexity" evidence="1">
    <location>
        <begin position="1"/>
        <end position="15"/>
    </location>
</feature>
<dbReference type="KEGG" id="pnd:Pla175_18960"/>
<dbReference type="InterPro" id="IPR002372">
    <property type="entry name" value="PQQ_rpt_dom"/>
</dbReference>
<sequence length="457" mass="49354">MHGAPAASRNPARPRGTLSDSRFPYSFRKKPPRMKTSIWLLLIALVGPLGAAVAAWPHTVPHADPHTDNDAEPTAANERPTRLDPATNARWVVDLPGPGASTPVVWRDRLFLTSEIDDANGVICLTTEGQQLWRQKFGERVAGKHRNASGANPSPVTDGKRVVAYFKDTTLACFSVDGEPLWRVNLAEELGEGKLWWDLGTSPVLTSAGVLVAAMHEGESYLATFDIQTGEVVWKQPRNYECATESDQSYTTPAVVMLDGVETVVTLGANHLTGHDAKTGRLLWECGGINPDNQPMWRNIASAAVAGGIAVVPHGRGELLTAFRLGGSGDVTQSARMWGLRGVGSDSPTPCVVDGRVYVLGDKGTVTCVDLETGEKLWTDQLPRTRAKYFSSPVVIGDLLYCISEDGGAVVSRIDNGLQSPVKTELGDIVVATPVPIDNDLLVRTRTRLYRFAGEEE</sequence>
<evidence type="ECO:0000313" key="3">
    <source>
        <dbReference type="EMBL" id="QDU88518.1"/>
    </source>
</evidence>
<name>A0A518DAN2_9BACT</name>
<dbReference type="AlphaFoldDB" id="A0A518DAN2"/>
<reference evidence="3 4" key="1">
    <citation type="submission" date="2019-02" db="EMBL/GenBank/DDBJ databases">
        <title>Deep-cultivation of Planctomycetes and their phenomic and genomic characterization uncovers novel biology.</title>
        <authorList>
            <person name="Wiegand S."/>
            <person name="Jogler M."/>
            <person name="Boedeker C."/>
            <person name="Pinto D."/>
            <person name="Vollmers J."/>
            <person name="Rivas-Marin E."/>
            <person name="Kohn T."/>
            <person name="Peeters S.H."/>
            <person name="Heuer A."/>
            <person name="Rast P."/>
            <person name="Oberbeckmann S."/>
            <person name="Bunk B."/>
            <person name="Jeske O."/>
            <person name="Meyerdierks A."/>
            <person name="Storesund J.E."/>
            <person name="Kallscheuer N."/>
            <person name="Luecker S."/>
            <person name="Lage O.M."/>
            <person name="Pohl T."/>
            <person name="Merkel B.J."/>
            <person name="Hornburger P."/>
            <person name="Mueller R.-W."/>
            <person name="Bruemmer F."/>
            <person name="Labrenz M."/>
            <person name="Spormann A.M."/>
            <person name="Op den Camp H."/>
            <person name="Overmann J."/>
            <person name="Amann R."/>
            <person name="Jetten M.S.M."/>
            <person name="Mascher T."/>
            <person name="Medema M.H."/>
            <person name="Devos D.P."/>
            <person name="Kaster A.-K."/>
            <person name="Ovreas L."/>
            <person name="Rohde M."/>
            <person name="Galperin M.Y."/>
            <person name="Jogler C."/>
        </authorList>
    </citation>
    <scope>NUCLEOTIDE SEQUENCE [LARGE SCALE GENOMIC DNA]</scope>
    <source>
        <strain evidence="3 4">Pla175</strain>
    </source>
</reference>
<feature type="region of interest" description="Disordered" evidence="1">
    <location>
        <begin position="60"/>
        <end position="83"/>
    </location>
</feature>
<evidence type="ECO:0000313" key="4">
    <source>
        <dbReference type="Proteomes" id="UP000317429"/>
    </source>
</evidence>
<proteinExistence type="predicted"/>
<dbReference type="InterPro" id="IPR011047">
    <property type="entry name" value="Quinoprotein_ADH-like_sf"/>
</dbReference>
<dbReference type="SMART" id="SM00564">
    <property type="entry name" value="PQQ"/>
    <property type="match status" value="3"/>
</dbReference>
<dbReference type="Proteomes" id="UP000317429">
    <property type="component" value="Chromosome"/>
</dbReference>
<feature type="region of interest" description="Disordered" evidence="1">
    <location>
        <begin position="1"/>
        <end position="26"/>
    </location>
</feature>
<dbReference type="EMBL" id="CP036291">
    <property type="protein sequence ID" value="QDU88518.1"/>
    <property type="molecule type" value="Genomic_DNA"/>
</dbReference>
<dbReference type="InterPro" id="IPR018391">
    <property type="entry name" value="PQQ_b-propeller_rpt"/>
</dbReference>
<dbReference type="InterPro" id="IPR015943">
    <property type="entry name" value="WD40/YVTN_repeat-like_dom_sf"/>
</dbReference>
<dbReference type="SUPFAM" id="SSF50998">
    <property type="entry name" value="Quinoprotein alcohol dehydrogenase-like"/>
    <property type="match status" value="1"/>
</dbReference>
<keyword evidence="4" id="KW-1185">Reference proteome</keyword>
<protein>
    <submittedName>
        <fullName evidence="3">Outer membrane protein assembly factor BamB</fullName>
    </submittedName>
</protein>
<evidence type="ECO:0000259" key="2">
    <source>
        <dbReference type="Pfam" id="PF13360"/>
    </source>
</evidence>
<dbReference type="OrthoDB" id="244732at2"/>
<accession>A0A518DAN2</accession>
<feature type="domain" description="Pyrrolo-quinoline quinone repeat" evidence="2">
    <location>
        <begin position="168"/>
        <end position="410"/>
    </location>
</feature>
<dbReference type="Pfam" id="PF13360">
    <property type="entry name" value="PQQ_2"/>
    <property type="match status" value="1"/>
</dbReference>
<dbReference type="Gene3D" id="2.130.10.10">
    <property type="entry name" value="YVTN repeat-like/Quinoprotein amine dehydrogenase"/>
    <property type="match status" value="2"/>
</dbReference>
<evidence type="ECO:0000256" key="1">
    <source>
        <dbReference type="SAM" id="MobiDB-lite"/>
    </source>
</evidence>
<gene>
    <name evidence="3" type="primary">bamB_5</name>
    <name evidence="3" type="ORF">Pla175_18960</name>
</gene>